<feature type="region of interest" description="Disordered" evidence="7">
    <location>
        <begin position="196"/>
        <end position="291"/>
    </location>
</feature>
<dbReference type="OrthoDB" id="264603at2759"/>
<dbReference type="Pfam" id="PF00635">
    <property type="entry name" value="Motile_Sperm"/>
    <property type="match status" value="1"/>
</dbReference>
<dbReference type="GO" id="GO:0033149">
    <property type="term" value="F:FFAT motif binding"/>
    <property type="evidence" value="ECO:0007669"/>
    <property type="project" value="TreeGrafter"/>
</dbReference>
<dbReference type="SUPFAM" id="SSF49354">
    <property type="entry name" value="PapD-like"/>
    <property type="match status" value="1"/>
</dbReference>
<feature type="compositionally biased region" description="Polar residues" evidence="7">
    <location>
        <begin position="211"/>
        <end position="232"/>
    </location>
</feature>
<sequence length="413" mass="45249">MSVVLDPPNQLVFKRPLTQPIEEFLYVKNVGTEPIAFKVKTTAPKQYCVRPNSGIISPSSHVEVQVIFQPFKEEPAPDFKCKDKFLVQTAEVKLEWTEWSMVELWNRIETEHRESMSQRKVKCVFLAPELPQPHQQSLVKNEEPTNEPLTPTSSHDRSIVGSIHSNRVEGDDDDDENDSSPTLASTLPAIIDAANRSSSTQNNNNNSNKSYDPSASSVSLLTAHTTMATTPKPSSSSTPPPQQQQQQQQQQVNTHSAPLMATTTKTGTATAPATAPTTTTTTTTPIVDPKVHQQLKDENDTLQRDLNSARTQQTTLEQQLANKHTELKTAQSLTERLQQQIKTLEQENQKLASAAPSIPLPPSSKPTTGAPTAAAAAAAAHAMQSSPLPVDGYPPQVLLSVSALVFIFTYLFF</sequence>
<dbReference type="EMBL" id="MCGE01000027">
    <property type="protein sequence ID" value="ORZ09540.1"/>
    <property type="molecule type" value="Genomic_DNA"/>
</dbReference>
<evidence type="ECO:0000313" key="9">
    <source>
        <dbReference type="EMBL" id="ORZ09540.1"/>
    </source>
</evidence>
<accession>A0A1X2I6M5</accession>
<dbReference type="InterPro" id="IPR013783">
    <property type="entry name" value="Ig-like_fold"/>
</dbReference>
<name>A0A1X2I6M5_9FUNG</name>
<dbReference type="InterPro" id="IPR000535">
    <property type="entry name" value="MSP_dom"/>
</dbReference>
<reference evidence="9 10" key="1">
    <citation type="submission" date="2016-07" db="EMBL/GenBank/DDBJ databases">
        <title>Pervasive Adenine N6-methylation of Active Genes in Fungi.</title>
        <authorList>
            <consortium name="DOE Joint Genome Institute"/>
            <person name="Mondo S.J."/>
            <person name="Dannebaum R.O."/>
            <person name="Kuo R.C."/>
            <person name="Labutti K."/>
            <person name="Haridas S."/>
            <person name="Kuo A."/>
            <person name="Salamov A."/>
            <person name="Ahrendt S.R."/>
            <person name="Lipzen A."/>
            <person name="Sullivan W."/>
            <person name="Andreopoulos W.B."/>
            <person name="Clum A."/>
            <person name="Lindquist E."/>
            <person name="Daum C."/>
            <person name="Ramamoorthy G.K."/>
            <person name="Gryganskyi A."/>
            <person name="Culley D."/>
            <person name="Magnuson J.K."/>
            <person name="James T.Y."/>
            <person name="O'Malley M.A."/>
            <person name="Stajich J.E."/>
            <person name="Spatafora J.W."/>
            <person name="Visel A."/>
            <person name="Grigoriev I.V."/>
        </authorList>
    </citation>
    <scope>NUCLEOTIDE SEQUENCE [LARGE SCALE GENOMIC DNA]</scope>
    <source>
        <strain evidence="9 10">NRRL 1336</strain>
    </source>
</reference>
<dbReference type="GO" id="GO:0090158">
    <property type="term" value="P:endoplasmic reticulum membrane organization"/>
    <property type="evidence" value="ECO:0007669"/>
    <property type="project" value="TreeGrafter"/>
</dbReference>
<dbReference type="PROSITE" id="PS50202">
    <property type="entry name" value="MSP"/>
    <property type="match status" value="1"/>
</dbReference>
<feature type="domain" description="MSP" evidence="8">
    <location>
        <begin position="2"/>
        <end position="126"/>
    </location>
</feature>
<dbReference type="Proteomes" id="UP000193560">
    <property type="component" value="Unassembled WGS sequence"/>
</dbReference>
<feature type="compositionally biased region" description="Low complexity" evidence="7">
    <location>
        <begin position="196"/>
        <end position="210"/>
    </location>
</feature>
<evidence type="ECO:0000313" key="10">
    <source>
        <dbReference type="Proteomes" id="UP000193560"/>
    </source>
</evidence>
<evidence type="ECO:0000256" key="2">
    <source>
        <dbReference type="ARBA" id="ARBA00008932"/>
    </source>
</evidence>
<evidence type="ECO:0000256" key="6">
    <source>
        <dbReference type="SAM" id="Coils"/>
    </source>
</evidence>
<evidence type="ECO:0000256" key="4">
    <source>
        <dbReference type="ARBA" id="ARBA00022989"/>
    </source>
</evidence>
<evidence type="ECO:0000256" key="5">
    <source>
        <dbReference type="ARBA" id="ARBA00023136"/>
    </source>
</evidence>
<evidence type="ECO:0000256" key="3">
    <source>
        <dbReference type="ARBA" id="ARBA00022692"/>
    </source>
</evidence>
<proteinExistence type="inferred from homology"/>
<feature type="coiled-coil region" evidence="6">
    <location>
        <begin position="292"/>
        <end position="354"/>
    </location>
</feature>
<gene>
    <name evidence="9" type="ORF">BCR42DRAFT_119695</name>
</gene>
<evidence type="ECO:0000256" key="1">
    <source>
        <dbReference type="ARBA" id="ARBA00004211"/>
    </source>
</evidence>
<dbReference type="Gene3D" id="2.60.40.10">
    <property type="entry name" value="Immunoglobulins"/>
    <property type="match status" value="1"/>
</dbReference>
<comment type="subcellular location">
    <subcellularLocation>
        <location evidence="1">Membrane</location>
        <topology evidence="1">Single-pass type IV membrane protein</topology>
    </subcellularLocation>
</comment>
<protein>
    <submittedName>
        <fullName evidence="9">PapD-like protein</fullName>
    </submittedName>
</protein>
<feature type="region of interest" description="Disordered" evidence="7">
    <location>
        <begin position="133"/>
        <end position="183"/>
    </location>
</feature>
<dbReference type="GO" id="GO:0005886">
    <property type="term" value="C:plasma membrane"/>
    <property type="evidence" value="ECO:0007669"/>
    <property type="project" value="TreeGrafter"/>
</dbReference>
<organism evidence="9 10">
    <name type="scientific">Absidia repens</name>
    <dbReference type="NCBI Taxonomy" id="90262"/>
    <lineage>
        <taxon>Eukaryota</taxon>
        <taxon>Fungi</taxon>
        <taxon>Fungi incertae sedis</taxon>
        <taxon>Mucoromycota</taxon>
        <taxon>Mucoromycotina</taxon>
        <taxon>Mucoromycetes</taxon>
        <taxon>Mucorales</taxon>
        <taxon>Cunninghamellaceae</taxon>
        <taxon>Absidia</taxon>
    </lineage>
</organism>
<dbReference type="PANTHER" id="PTHR10809">
    <property type="entry name" value="VESICLE-ASSOCIATED MEMBRANE PROTEIN-ASSOCIATED PROTEIN"/>
    <property type="match status" value="1"/>
</dbReference>
<dbReference type="GO" id="GO:0061817">
    <property type="term" value="P:endoplasmic reticulum-plasma membrane tethering"/>
    <property type="evidence" value="ECO:0007669"/>
    <property type="project" value="TreeGrafter"/>
</dbReference>
<keyword evidence="3" id="KW-0812">Transmembrane</keyword>
<dbReference type="InterPro" id="IPR008962">
    <property type="entry name" value="PapD-like_sf"/>
</dbReference>
<evidence type="ECO:0000256" key="7">
    <source>
        <dbReference type="SAM" id="MobiDB-lite"/>
    </source>
</evidence>
<dbReference type="PANTHER" id="PTHR10809:SF6">
    <property type="entry name" value="AT11025P-RELATED"/>
    <property type="match status" value="1"/>
</dbReference>
<comment type="similarity">
    <text evidence="2">Belongs to the VAMP-associated protein (VAP) (TC 9.B.17) family.</text>
</comment>
<keyword evidence="6" id="KW-0175">Coiled coil</keyword>
<dbReference type="InterPro" id="IPR016763">
    <property type="entry name" value="VAP"/>
</dbReference>
<keyword evidence="10" id="KW-1185">Reference proteome</keyword>
<feature type="compositionally biased region" description="Low complexity" evidence="7">
    <location>
        <begin position="233"/>
        <end position="251"/>
    </location>
</feature>
<feature type="compositionally biased region" description="Low complexity" evidence="7">
    <location>
        <begin position="261"/>
        <end position="285"/>
    </location>
</feature>
<keyword evidence="4" id="KW-1133">Transmembrane helix</keyword>
<comment type="caution">
    <text evidence="9">The sequence shown here is derived from an EMBL/GenBank/DDBJ whole genome shotgun (WGS) entry which is preliminary data.</text>
</comment>
<evidence type="ECO:0000259" key="8">
    <source>
        <dbReference type="PROSITE" id="PS50202"/>
    </source>
</evidence>
<keyword evidence="5" id="KW-0472">Membrane</keyword>
<dbReference type="STRING" id="90262.A0A1X2I6M5"/>
<dbReference type="GO" id="GO:0005789">
    <property type="term" value="C:endoplasmic reticulum membrane"/>
    <property type="evidence" value="ECO:0007669"/>
    <property type="project" value="InterPro"/>
</dbReference>
<dbReference type="AlphaFoldDB" id="A0A1X2I6M5"/>